<reference evidence="2" key="2">
    <citation type="submission" date="2018-07" db="EMBL/GenBank/DDBJ databases">
        <authorList>
            <consortium name="NCBI Pathogen Detection Project"/>
        </authorList>
    </citation>
    <scope>NUCLEOTIDE SEQUENCE</scope>
    <source>
        <strain evidence="2">973-77</strain>
    </source>
</reference>
<name>A0A701YW14_SALER</name>
<reference evidence="2" key="1">
    <citation type="journal article" date="2018" name="Genome Biol.">
        <title>SKESA: strategic k-mer extension for scrupulous assemblies.</title>
        <authorList>
            <person name="Souvorov A."/>
            <person name="Agarwala R."/>
            <person name="Lipman D.J."/>
        </authorList>
    </citation>
    <scope>NUCLEOTIDE SEQUENCE</scope>
    <source>
        <strain evidence="2">973-77</strain>
    </source>
</reference>
<keyword evidence="1" id="KW-0812">Transmembrane</keyword>
<dbReference type="AlphaFoldDB" id="A0A701YW14"/>
<evidence type="ECO:0000256" key="1">
    <source>
        <dbReference type="SAM" id="Phobius"/>
    </source>
</evidence>
<accession>A0A701YW14</accession>
<gene>
    <name evidence="2" type="ORF">G0B48_10175</name>
</gene>
<comment type="caution">
    <text evidence="2">The sequence shown here is derived from an EMBL/GenBank/DDBJ whole genome shotgun (WGS) entry which is preliminary data.</text>
</comment>
<organism evidence="2">
    <name type="scientific">Salmonella enterica</name>
    <name type="common">Salmonella choleraesuis</name>
    <dbReference type="NCBI Taxonomy" id="28901"/>
    <lineage>
        <taxon>Bacteria</taxon>
        <taxon>Pseudomonadati</taxon>
        <taxon>Pseudomonadota</taxon>
        <taxon>Gammaproteobacteria</taxon>
        <taxon>Enterobacterales</taxon>
        <taxon>Enterobacteriaceae</taxon>
        <taxon>Salmonella</taxon>
    </lineage>
</organism>
<sequence>MCEEIRVARIVVFFVIFLLIVIAVVSGMRFCKRKNIDFNTFTGMFEMYTQVFRFEDKIFSVLMLICIYGGALLMLITICVSFWAEGQGCTFPTQYNKY</sequence>
<protein>
    <recommendedName>
        <fullName evidence="3">Inner membrane protein</fullName>
    </recommendedName>
</protein>
<feature type="transmembrane region" description="Helical" evidence="1">
    <location>
        <begin position="6"/>
        <end position="25"/>
    </location>
</feature>
<feature type="transmembrane region" description="Helical" evidence="1">
    <location>
        <begin position="58"/>
        <end position="84"/>
    </location>
</feature>
<proteinExistence type="predicted"/>
<dbReference type="EMBL" id="DAAMGL010000006">
    <property type="protein sequence ID" value="HAC6565549.1"/>
    <property type="molecule type" value="Genomic_DNA"/>
</dbReference>
<keyword evidence="1" id="KW-0472">Membrane</keyword>
<keyword evidence="1" id="KW-1133">Transmembrane helix</keyword>
<evidence type="ECO:0008006" key="3">
    <source>
        <dbReference type="Google" id="ProtNLM"/>
    </source>
</evidence>
<evidence type="ECO:0000313" key="2">
    <source>
        <dbReference type="EMBL" id="HAC6565549.1"/>
    </source>
</evidence>